<dbReference type="RefSeq" id="YP_009497857.1">
    <property type="nucleotide sequence ID" value="NC_038017.1"/>
</dbReference>
<accession>A0A1W6I150</accession>
<name>A0A1W6I150_SPV1</name>
<dbReference type="Proteomes" id="UP000224527">
    <property type="component" value="Segment"/>
</dbReference>
<proteinExistence type="predicted"/>
<dbReference type="EMBL" id="KY780159">
    <property type="protein sequence ID" value="ARM37792.1"/>
    <property type="molecule type" value="Genomic_DNA"/>
</dbReference>
<dbReference type="GeneID" id="37273728"/>
<dbReference type="KEGG" id="vg:37273728"/>
<evidence type="ECO:0000313" key="2">
    <source>
        <dbReference type="Proteomes" id="UP000224527"/>
    </source>
</evidence>
<protein>
    <submittedName>
        <fullName evidence="1">Uncharacterized protein</fullName>
    </submittedName>
</protein>
<organism evidence="1">
    <name type="scientific">Sulfolobus polyhedral virus 1</name>
    <name type="common">SPV1</name>
    <dbReference type="NCBI Taxonomy" id="1982658"/>
    <lineage>
        <taxon>Viruses</taxon>
        <taxon>Viruses incertae sedis</taxon>
        <taxon>Portogloboviridae</taxon>
        <taxon>Alphaportoglobovirus</taxon>
        <taxon>Alphaportoglobovirus beppuense</taxon>
        <taxon>Sulfolobus alphaportoglobovirus 1</taxon>
    </lineage>
</organism>
<evidence type="ECO:0000313" key="1">
    <source>
        <dbReference type="EMBL" id="ARM37792.1"/>
    </source>
</evidence>
<keyword evidence="2" id="KW-1185">Reference proteome</keyword>
<reference evidence="1" key="1">
    <citation type="journal article" date="2017" name="J. Virol.">
        <title>A novel type of polyhedral viruses infecting hyperthermophilic archaea.</title>
        <authorList>
            <person name="Liu Y."/>
            <person name="Ishino S."/>
            <person name="Ishino Y."/>
            <person name="Pehau-Arnaudet G."/>
            <person name="Krupovic M."/>
            <person name="Prangishvili D."/>
        </authorList>
    </citation>
    <scope>NUCLEOTIDE SEQUENCE [LARGE SCALE GENOMIC DNA]</scope>
    <source>
        <strain evidence="1">S14</strain>
    </source>
</reference>
<sequence length="36" mass="4307">MDIKTRVQKLKEDIERYIEASNDEADLFQGVYDEED</sequence>
<organismHost>
    <name type="scientific">Sulfolobus</name>
    <dbReference type="NCBI Taxonomy" id="2284"/>
</organismHost>